<dbReference type="EMBL" id="JACTUZ010000016">
    <property type="protein sequence ID" value="MBC9176615.1"/>
    <property type="molecule type" value="Genomic_DNA"/>
</dbReference>
<feature type="chain" id="PRO_5045400286" evidence="1">
    <location>
        <begin position="25"/>
        <end position="249"/>
    </location>
</feature>
<evidence type="ECO:0000256" key="1">
    <source>
        <dbReference type="SAM" id="SignalP"/>
    </source>
</evidence>
<dbReference type="NCBIfam" id="TIGR02001">
    <property type="entry name" value="gcw_chp"/>
    <property type="match status" value="1"/>
</dbReference>
<evidence type="ECO:0000313" key="3">
    <source>
        <dbReference type="Proteomes" id="UP000603940"/>
    </source>
</evidence>
<dbReference type="InterPro" id="IPR010239">
    <property type="entry name" value="CHP02001"/>
</dbReference>
<dbReference type="Pfam" id="PF09694">
    <property type="entry name" value="Gcw_chp"/>
    <property type="match status" value="1"/>
</dbReference>
<organism evidence="2 3">
    <name type="scientific">Pseudoroseomonas ludipueritiae</name>
    <dbReference type="NCBI Taxonomy" id="198093"/>
    <lineage>
        <taxon>Bacteria</taxon>
        <taxon>Pseudomonadati</taxon>
        <taxon>Pseudomonadota</taxon>
        <taxon>Alphaproteobacteria</taxon>
        <taxon>Acetobacterales</taxon>
        <taxon>Acetobacteraceae</taxon>
        <taxon>Pseudoroseomonas</taxon>
    </lineage>
</organism>
<name>A0ABR7R4A9_9PROT</name>
<keyword evidence="3" id="KW-1185">Reference proteome</keyword>
<evidence type="ECO:0000313" key="2">
    <source>
        <dbReference type="EMBL" id="MBC9176615.1"/>
    </source>
</evidence>
<accession>A0ABR7R4A9</accession>
<dbReference type="Proteomes" id="UP000603940">
    <property type="component" value="Unassembled WGS sequence"/>
</dbReference>
<feature type="signal peptide" evidence="1">
    <location>
        <begin position="1"/>
        <end position="24"/>
    </location>
</feature>
<gene>
    <name evidence="2" type="ORF">IBL25_06630</name>
</gene>
<protein>
    <submittedName>
        <fullName evidence="2">Uncharacterized protein</fullName>
    </submittedName>
</protein>
<dbReference type="RefSeq" id="WP_187777769.1">
    <property type="nucleotide sequence ID" value="NZ_JACTUZ010000016.1"/>
</dbReference>
<proteinExistence type="predicted"/>
<reference evidence="2 3" key="1">
    <citation type="journal article" date="2009" name="Int. J. Syst. Evol. Microbiol.">
        <title>Transfer of Teichococcus ludipueritiae and Muricoccus roseus to the genus Roseomonas, as Roseomonas ludipueritiae comb. nov. and Roseomonas rosea comb. nov., respectively, and emended description of the genus Roseomonas.</title>
        <authorList>
            <person name="Sanchez-Porro C."/>
            <person name="Gallego V."/>
            <person name="Busse H.J."/>
            <person name="Kampfer P."/>
            <person name="Ventosa A."/>
        </authorList>
    </citation>
    <scope>NUCLEOTIDE SEQUENCE [LARGE SCALE GENOMIC DNA]</scope>
    <source>
        <strain evidence="2 3">DSM 14915</strain>
    </source>
</reference>
<sequence>MNRIASAAAFALAAVLLAPAAASAQMRVEALGLTLTAMPAVSSDYLFRGISQTRNRPAIQGTFEALHDSGLYLGAFASNVAFAGTDARQELDLLAGYRFEALGIAWDIGAIYYSYPGYSRPSGGYNIDYIEGALKASKAIGTVTLVGGLSVSPNFFGQSGTGVYLEGGADVALPLGFTASGRFGHQWIEHEPRFGTPDYATWSASLSREVFAGVTLAVGYYGTDISQSRCSGGQKVCDDRVMVTLSRKF</sequence>
<comment type="caution">
    <text evidence="2">The sequence shown here is derived from an EMBL/GenBank/DDBJ whole genome shotgun (WGS) entry which is preliminary data.</text>
</comment>
<keyword evidence="1" id="KW-0732">Signal</keyword>